<proteinExistence type="predicted"/>
<protein>
    <submittedName>
        <fullName evidence="1">Uncharacterized protein</fullName>
    </submittedName>
</protein>
<name>V7AHM6_PHAVU</name>
<keyword evidence="2" id="KW-1185">Reference proteome</keyword>
<accession>V7AHM6</accession>
<dbReference type="EMBL" id="CM002298">
    <property type="protein sequence ID" value="ESW04740.1"/>
    <property type="molecule type" value="Genomic_DNA"/>
</dbReference>
<dbReference type="Proteomes" id="UP000000226">
    <property type="component" value="Chromosome 11"/>
</dbReference>
<gene>
    <name evidence="1" type="ORF">PHAVU_011G121600g</name>
</gene>
<evidence type="ECO:0000313" key="2">
    <source>
        <dbReference type="Proteomes" id="UP000000226"/>
    </source>
</evidence>
<dbReference type="AlphaFoldDB" id="V7AHM6"/>
<evidence type="ECO:0000313" key="1">
    <source>
        <dbReference type="EMBL" id="ESW04740.1"/>
    </source>
</evidence>
<sequence>MIFVFHHPTKSSQNTKIMNLAMHQPCQDQFLLLPNFSHITLEAFVRIESGQFSKTMIFVFHQNHHQATKSSQNTKIMNLAMHQPCQDQFLLLPNFSHMTLEAFVKIGSSQFSKTMIFVFHQNHHQPTKSSQNTKIMNLAMHQPCQYQFLLLPNFSHITFEAFVRIDSSQFSKTMIFVLSQITTKPQNQAKTPKS</sequence>
<organism evidence="1 2">
    <name type="scientific">Phaseolus vulgaris</name>
    <name type="common">Kidney bean</name>
    <name type="synonym">French bean</name>
    <dbReference type="NCBI Taxonomy" id="3885"/>
    <lineage>
        <taxon>Eukaryota</taxon>
        <taxon>Viridiplantae</taxon>
        <taxon>Streptophyta</taxon>
        <taxon>Embryophyta</taxon>
        <taxon>Tracheophyta</taxon>
        <taxon>Spermatophyta</taxon>
        <taxon>Magnoliopsida</taxon>
        <taxon>eudicotyledons</taxon>
        <taxon>Gunneridae</taxon>
        <taxon>Pentapetalae</taxon>
        <taxon>rosids</taxon>
        <taxon>fabids</taxon>
        <taxon>Fabales</taxon>
        <taxon>Fabaceae</taxon>
        <taxon>Papilionoideae</taxon>
        <taxon>50 kb inversion clade</taxon>
        <taxon>NPAAA clade</taxon>
        <taxon>indigoferoid/millettioid clade</taxon>
        <taxon>Phaseoleae</taxon>
        <taxon>Phaseolus</taxon>
    </lineage>
</organism>
<dbReference type="Gramene" id="ESW04740">
    <property type="protein sequence ID" value="ESW04740"/>
    <property type="gene ID" value="PHAVU_011G121600g"/>
</dbReference>
<reference evidence="2" key="1">
    <citation type="journal article" date="2014" name="Nat. Genet.">
        <title>A reference genome for common bean and genome-wide analysis of dual domestications.</title>
        <authorList>
            <person name="Schmutz J."/>
            <person name="McClean P.E."/>
            <person name="Mamidi S."/>
            <person name="Wu G.A."/>
            <person name="Cannon S.B."/>
            <person name="Grimwood J."/>
            <person name="Jenkins J."/>
            <person name="Shu S."/>
            <person name="Song Q."/>
            <person name="Chavarro C."/>
            <person name="Torres-Torres M."/>
            <person name="Geffroy V."/>
            <person name="Moghaddam S.M."/>
            <person name="Gao D."/>
            <person name="Abernathy B."/>
            <person name="Barry K."/>
            <person name="Blair M."/>
            <person name="Brick M.A."/>
            <person name="Chovatia M."/>
            <person name="Gepts P."/>
            <person name="Goodstein D.M."/>
            <person name="Gonzales M."/>
            <person name="Hellsten U."/>
            <person name="Hyten D.L."/>
            <person name="Jia G."/>
            <person name="Kelly J.D."/>
            <person name="Kudrna D."/>
            <person name="Lee R."/>
            <person name="Richard M.M."/>
            <person name="Miklas P.N."/>
            <person name="Osorno J.M."/>
            <person name="Rodrigues J."/>
            <person name="Thareau V."/>
            <person name="Urrea C.A."/>
            <person name="Wang M."/>
            <person name="Yu Y."/>
            <person name="Zhang M."/>
            <person name="Wing R.A."/>
            <person name="Cregan P.B."/>
            <person name="Rokhsar D.S."/>
            <person name="Jackson S.A."/>
        </authorList>
    </citation>
    <scope>NUCLEOTIDE SEQUENCE [LARGE SCALE GENOMIC DNA]</scope>
    <source>
        <strain evidence="2">cv. G19833</strain>
    </source>
</reference>